<proteinExistence type="predicted"/>
<dbReference type="Proteomes" id="UP000234748">
    <property type="component" value="Unassembled WGS sequence"/>
</dbReference>
<dbReference type="EMBL" id="PGUY01000073">
    <property type="protein sequence ID" value="PLT27897.1"/>
    <property type="molecule type" value="Genomic_DNA"/>
</dbReference>
<keyword evidence="3" id="KW-1185">Reference proteome</keyword>
<evidence type="ECO:0000313" key="2">
    <source>
        <dbReference type="EMBL" id="PLT27897.1"/>
    </source>
</evidence>
<dbReference type="Pfam" id="PF01068">
    <property type="entry name" value="DNA_ligase_A_M"/>
    <property type="match status" value="1"/>
</dbReference>
<reference evidence="2 3" key="1">
    <citation type="submission" date="2017-11" db="EMBL/GenBank/DDBJ databases">
        <title>Comparitive Functional Genomics of Dry Heat Resistant strains isolated from the Viking Spacecraft.</title>
        <authorList>
            <person name="Seuylemezian A."/>
            <person name="Cooper K."/>
            <person name="Vaishampayan P."/>
        </authorList>
    </citation>
    <scope>NUCLEOTIDE SEQUENCE [LARGE SCALE GENOMIC DNA]</scope>
    <source>
        <strain evidence="2 3">V1-29</strain>
    </source>
</reference>
<dbReference type="InterPro" id="IPR012310">
    <property type="entry name" value="DNA_ligase_ATP-dep_cent"/>
</dbReference>
<dbReference type="GO" id="GO:0005524">
    <property type="term" value="F:ATP binding"/>
    <property type="evidence" value="ECO:0007669"/>
    <property type="project" value="InterPro"/>
</dbReference>
<protein>
    <recommendedName>
        <fullName evidence="1">ATP-dependent DNA ligase family profile domain-containing protein</fullName>
    </recommendedName>
</protein>
<feature type="domain" description="ATP-dependent DNA ligase family profile" evidence="1">
    <location>
        <begin position="20"/>
        <end position="122"/>
    </location>
</feature>
<name>A0A2N5M0J6_9BACI</name>
<evidence type="ECO:0000313" key="3">
    <source>
        <dbReference type="Proteomes" id="UP000234748"/>
    </source>
</evidence>
<gene>
    <name evidence="2" type="ORF">CUU66_21430</name>
</gene>
<dbReference type="GO" id="GO:0006310">
    <property type="term" value="P:DNA recombination"/>
    <property type="evidence" value="ECO:0007669"/>
    <property type="project" value="InterPro"/>
</dbReference>
<evidence type="ECO:0000259" key="1">
    <source>
        <dbReference type="Pfam" id="PF01068"/>
    </source>
</evidence>
<comment type="caution">
    <text evidence="2">The sequence shown here is derived from an EMBL/GenBank/DDBJ whole genome shotgun (WGS) entry which is preliminary data.</text>
</comment>
<dbReference type="OrthoDB" id="5503604at2"/>
<organism evidence="2 3">
    <name type="scientific">Peribacillus deserti</name>
    <dbReference type="NCBI Taxonomy" id="673318"/>
    <lineage>
        <taxon>Bacteria</taxon>
        <taxon>Bacillati</taxon>
        <taxon>Bacillota</taxon>
        <taxon>Bacilli</taxon>
        <taxon>Bacillales</taxon>
        <taxon>Bacillaceae</taxon>
        <taxon>Peribacillus</taxon>
    </lineage>
</organism>
<sequence length="122" mass="13871">MIHTPIKPMLLHKSNTPPSGDYIHQVKLDGFRCILTSTAEGIKLHTRHQNECTLQFPELQISLPPEMVLDGEMVVMREGRPCWESVMRRFQAGQSSVNQLTEELPAQFSAFDMIYVDGQDVT</sequence>
<dbReference type="GO" id="GO:0006281">
    <property type="term" value="P:DNA repair"/>
    <property type="evidence" value="ECO:0007669"/>
    <property type="project" value="InterPro"/>
</dbReference>
<dbReference type="SUPFAM" id="SSF56091">
    <property type="entry name" value="DNA ligase/mRNA capping enzyme, catalytic domain"/>
    <property type="match status" value="1"/>
</dbReference>
<dbReference type="Gene3D" id="3.30.470.30">
    <property type="entry name" value="DNA ligase/mRNA capping enzyme"/>
    <property type="match status" value="1"/>
</dbReference>
<accession>A0A2N5M0J6</accession>
<dbReference type="AlphaFoldDB" id="A0A2N5M0J6"/>
<dbReference type="GO" id="GO:0003910">
    <property type="term" value="F:DNA ligase (ATP) activity"/>
    <property type="evidence" value="ECO:0007669"/>
    <property type="project" value="InterPro"/>
</dbReference>